<proteinExistence type="predicted"/>
<gene>
    <name evidence="1" type="ORF">UFOPK1795_00822</name>
</gene>
<dbReference type="EMBL" id="CAEZUG010000045">
    <property type="protein sequence ID" value="CAB4595180.1"/>
    <property type="molecule type" value="Genomic_DNA"/>
</dbReference>
<evidence type="ECO:0000313" key="1">
    <source>
        <dbReference type="EMBL" id="CAB4595180.1"/>
    </source>
</evidence>
<reference evidence="1" key="1">
    <citation type="submission" date="2020-05" db="EMBL/GenBank/DDBJ databases">
        <authorList>
            <person name="Chiriac C."/>
            <person name="Salcher M."/>
            <person name="Ghai R."/>
            <person name="Kavagutti S V."/>
        </authorList>
    </citation>
    <scope>NUCLEOTIDE SEQUENCE</scope>
</reference>
<dbReference type="AlphaFoldDB" id="A0A6J6G3L8"/>
<protein>
    <submittedName>
        <fullName evidence="1">Unannotated protein</fullName>
    </submittedName>
</protein>
<sequence length="316" mass="32214">MNRKISTAVIGAVALLGSVFVGGSSAYAANASTLIISGGNGVFGLAPITITATANNAGTVKFIANGVAIVGCEAAATTTVTPFAAKCSWVPAVAGATALTGAFTPTDAAAFEPVTSAALNVKVGVPSQGVVSPIHIYVDTVLASGTSGALAPRFGVSCAITNEYLVGQGIVFRVYANNADQGGAVMDSNNTAKAFIEISGVKDPLPLSYGNHSGIAFWTAVLRTGPAPAFNTLGIINYKVTMIAKDQTSMKVLSTKLVAKKVDGKRVIGDDGRTVYERVSYYRTVQVSPALKGATATYVPNWTAASLLTLFALPKA</sequence>
<accession>A0A6J6G3L8</accession>
<organism evidence="1">
    <name type="scientific">freshwater metagenome</name>
    <dbReference type="NCBI Taxonomy" id="449393"/>
    <lineage>
        <taxon>unclassified sequences</taxon>
        <taxon>metagenomes</taxon>
        <taxon>ecological metagenomes</taxon>
    </lineage>
</organism>
<name>A0A6J6G3L8_9ZZZZ</name>